<dbReference type="Proteomes" id="UP000291819">
    <property type="component" value="Unassembled WGS sequence"/>
</dbReference>
<proteinExistence type="predicted"/>
<comment type="caution">
    <text evidence="1">The sequence shown here is derived from an EMBL/GenBank/DDBJ whole genome shotgun (WGS) entry which is preliminary data.</text>
</comment>
<evidence type="ECO:0008006" key="3">
    <source>
        <dbReference type="Google" id="ProtNLM"/>
    </source>
</evidence>
<dbReference type="AlphaFoldDB" id="A0A4Q9HCK7"/>
<dbReference type="RefSeq" id="WP_131030142.1">
    <property type="nucleotide sequence ID" value="NZ_SIXF01000009.1"/>
</dbReference>
<organism evidence="1 2">
    <name type="scientific">Pedobacter kyonggii</name>
    <dbReference type="NCBI Taxonomy" id="1926871"/>
    <lineage>
        <taxon>Bacteria</taxon>
        <taxon>Pseudomonadati</taxon>
        <taxon>Bacteroidota</taxon>
        <taxon>Sphingobacteriia</taxon>
        <taxon>Sphingobacteriales</taxon>
        <taxon>Sphingobacteriaceae</taxon>
        <taxon>Pedobacter</taxon>
    </lineage>
</organism>
<evidence type="ECO:0000313" key="1">
    <source>
        <dbReference type="EMBL" id="TBO42120.1"/>
    </source>
</evidence>
<sequence length="95" mass="10871">MSGFYRYLSSEVMPLMNKEDFRNSGYPPTKLKMLLYINEKGDITDVGFPDESLTKDCEAKMRAKLLTLKGWKAPVIDGKPIKSTFLCSINCILWQ</sequence>
<evidence type="ECO:0000313" key="2">
    <source>
        <dbReference type="Proteomes" id="UP000291819"/>
    </source>
</evidence>
<protein>
    <recommendedName>
        <fullName evidence="3">TonB C-terminal domain-containing protein</fullName>
    </recommendedName>
</protein>
<reference evidence="1 2" key="1">
    <citation type="submission" date="2019-02" db="EMBL/GenBank/DDBJ databases">
        <title>Pedobacter kyonggii whole genome sequence analysis.</title>
        <authorList>
            <person name="Dahal R.H."/>
        </authorList>
    </citation>
    <scope>NUCLEOTIDE SEQUENCE [LARGE SCALE GENOMIC DNA]</scope>
    <source>
        <strain evidence="1 2">K-4-11-1</strain>
    </source>
</reference>
<gene>
    <name evidence="1" type="ORF">EYS08_11345</name>
</gene>
<keyword evidence="2" id="KW-1185">Reference proteome</keyword>
<name>A0A4Q9HCK7_9SPHI</name>
<accession>A0A4Q9HCK7</accession>
<dbReference type="OrthoDB" id="769997at2"/>
<dbReference type="EMBL" id="SIXF01000009">
    <property type="protein sequence ID" value="TBO42120.1"/>
    <property type="molecule type" value="Genomic_DNA"/>
</dbReference>